<evidence type="ECO:0000313" key="1">
    <source>
        <dbReference type="EMBL" id="KAH9696052.1"/>
    </source>
</evidence>
<gene>
    <name evidence="1" type="ORF">KPL71_023018</name>
</gene>
<keyword evidence="2" id="KW-1185">Reference proteome</keyword>
<organism evidence="1 2">
    <name type="scientific">Citrus sinensis</name>
    <name type="common">Sweet orange</name>
    <name type="synonym">Citrus aurantium var. sinensis</name>
    <dbReference type="NCBI Taxonomy" id="2711"/>
    <lineage>
        <taxon>Eukaryota</taxon>
        <taxon>Viridiplantae</taxon>
        <taxon>Streptophyta</taxon>
        <taxon>Embryophyta</taxon>
        <taxon>Tracheophyta</taxon>
        <taxon>Spermatophyta</taxon>
        <taxon>Magnoliopsida</taxon>
        <taxon>eudicotyledons</taxon>
        <taxon>Gunneridae</taxon>
        <taxon>Pentapetalae</taxon>
        <taxon>rosids</taxon>
        <taxon>malvids</taxon>
        <taxon>Sapindales</taxon>
        <taxon>Rutaceae</taxon>
        <taxon>Aurantioideae</taxon>
        <taxon>Citrus</taxon>
    </lineage>
</organism>
<accession>A0ACB8IG70</accession>
<protein>
    <submittedName>
        <fullName evidence="1">Uncharacterized protein</fullName>
    </submittedName>
</protein>
<sequence length="224" mass="25557">MQSVINSAHQDCNPWLKVLRVYRAIAPSSPVTFKLCMNLSSLARKQRNMMIANRLNNYLRDHISSCSDERCHKAKACLKLSSWLRWDYPDLNLENIVLKMHADIKMVDVSLLASDTSFNKGNLSSRLSAGFIIEEIVGTATKLSTHLCPIMGKSWISYAYWCFDQARNALLTPHETVNRSYSFSPTLSPEIIPERFKLTEDEVARLESVIVQFCQNKGYVGEYN</sequence>
<name>A0ACB8IG70_CITSI</name>
<proteinExistence type="predicted"/>
<reference evidence="2" key="1">
    <citation type="journal article" date="2023" name="Hortic. Res.">
        <title>A chromosome-level phased genome enabling allele-level studies in sweet orange: a case study on citrus Huanglongbing tolerance.</title>
        <authorList>
            <person name="Wu B."/>
            <person name="Yu Q."/>
            <person name="Deng Z."/>
            <person name="Duan Y."/>
            <person name="Luo F."/>
            <person name="Gmitter F. Jr."/>
        </authorList>
    </citation>
    <scope>NUCLEOTIDE SEQUENCE [LARGE SCALE GENOMIC DNA]</scope>
    <source>
        <strain evidence="2">cv. Valencia</strain>
    </source>
</reference>
<comment type="caution">
    <text evidence="1">The sequence shown here is derived from an EMBL/GenBank/DDBJ whole genome shotgun (WGS) entry which is preliminary data.</text>
</comment>
<dbReference type="Proteomes" id="UP000829398">
    <property type="component" value="Chromosome 8"/>
</dbReference>
<dbReference type="EMBL" id="CM039177">
    <property type="protein sequence ID" value="KAH9696052.1"/>
    <property type="molecule type" value="Genomic_DNA"/>
</dbReference>
<evidence type="ECO:0000313" key="2">
    <source>
        <dbReference type="Proteomes" id="UP000829398"/>
    </source>
</evidence>